<dbReference type="RefSeq" id="WP_390320543.1">
    <property type="nucleotide sequence ID" value="NZ_JBHSPB010000024.1"/>
</dbReference>
<accession>A0ABW0ZCQ2</accession>
<reference evidence="2" key="1">
    <citation type="journal article" date="2019" name="Int. J. Syst. Evol. Microbiol.">
        <title>The Global Catalogue of Microorganisms (GCM) 10K type strain sequencing project: providing services to taxonomists for standard genome sequencing and annotation.</title>
        <authorList>
            <consortium name="The Broad Institute Genomics Platform"/>
            <consortium name="The Broad Institute Genome Sequencing Center for Infectious Disease"/>
            <person name="Wu L."/>
            <person name="Ma J."/>
        </authorList>
    </citation>
    <scope>NUCLEOTIDE SEQUENCE [LARGE SCALE GENOMIC DNA]</scope>
    <source>
        <strain evidence="2">CGMCC 4.7304</strain>
    </source>
</reference>
<name>A0ABW0ZCQ2_9ACTN</name>
<dbReference type="Proteomes" id="UP001596083">
    <property type="component" value="Unassembled WGS sequence"/>
</dbReference>
<sequence>MSDSGDQTALTVLRESRGLKPNQRLLLQLYAVAPKLPSGAVKQTATRLAGELGWTPTLFSRVRKDLVEAGWLEEVDRVGNISVYRLGEKATGERRVVPLRSA</sequence>
<comment type="caution">
    <text evidence="1">The sequence shown here is derived from an EMBL/GenBank/DDBJ whole genome shotgun (WGS) entry which is preliminary data.</text>
</comment>
<dbReference type="EMBL" id="JBHSPB010000024">
    <property type="protein sequence ID" value="MFC5724110.1"/>
    <property type="molecule type" value="Genomic_DNA"/>
</dbReference>
<evidence type="ECO:0000313" key="1">
    <source>
        <dbReference type="EMBL" id="MFC5724110.1"/>
    </source>
</evidence>
<evidence type="ECO:0000313" key="2">
    <source>
        <dbReference type="Proteomes" id="UP001596083"/>
    </source>
</evidence>
<protein>
    <submittedName>
        <fullName evidence="1">Replication initiation protein, RepL2</fullName>
    </submittedName>
</protein>
<proteinExistence type="predicted"/>
<gene>
    <name evidence="1" type="ORF">ACFP1Z_28475</name>
</gene>
<keyword evidence="2" id="KW-1185">Reference proteome</keyword>
<organism evidence="1 2">
    <name type="scientific">Streptomyces gamaensis</name>
    <dbReference type="NCBI Taxonomy" id="1763542"/>
    <lineage>
        <taxon>Bacteria</taxon>
        <taxon>Bacillati</taxon>
        <taxon>Actinomycetota</taxon>
        <taxon>Actinomycetes</taxon>
        <taxon>Kitasatosporales</taxon>
        <taxon>Streptomycetaceae</taxon>
        <taxon>Streptomyces</taxon>
    </lineage>
</organism>